<keyword evidence="1" id="KW-0812">Transmembrane</keyword>
<accession>A0A172Y6R1</accession>
<dbReference type="Proteomes" id="UP000077603">
    <property type="component" value="Chromosome"/>
</dbReference>
<dbReference type="STRING" id="588932.DA69_09105"/>
<dbReference type="EMBL" id="CP015614">
    <property type="protein sequence ID" value="ANF54888.1"/>
    <property type="molecule type" value="Genomic_DNA"/>
</dbReference>
<name>A0A172Y6R1_9CAUL</name>
<keyword evidence="1" id="KW-1133">Transmembrane helix</keyword>
<keyword evidence="1" id="KW-0472">Membrane</keyword>
<evidence type="ECO:0008006" key="4">
    <source>
        <dbReference type="Google" id="ProtNLM"/>
    </source>
</evidence>
<reference evidence="2 3" key="1">
    <citation type="journal article" date="2014" name="Genome Announc.">
        <title>Genome Sequence of a Promising Hydrogen-Producing Facultative Anaerobic Bacterium, Brevundimonas naejangsanensis Strain B1.</title>
        <authorList>
            <person name="Su H."/>
            <person name="Zhang T."/>
            <person name="Bao M."/>
            <person name="Jiang Y."/>
            <person name="Wang Y."/>
            <person name="Tan T."/>
        </authorList>
    </citation>
    <scope>NUCLEOTIDE SEQUENCE [LARGE SCALE GENOMIC DNA]</scope>
    <source>
        <strain evidence="2 3">B1</strain>
    </source>
</reference>
<organism evidence="2 3">
    <name type="scientific">Brevundimonas naejangsanensis</name>
    <dbReference type="NCBI Taxonomy" id="588932"/>
    <lineage>
        <taxon>Bacteria</taxon>
        <taxon>Pseudomonadati</taxon>
        <taxon>Pseudomonadota</taxon>
        <taxon>Alphaproteobacteria</taxon>
        <taxon>Caulobacterales</taxon>
        <taxon>Caulobacteraceae</taxon>
        <taxon>Brevundimonas</taxon>
    </lineage>
</organism>
<protein>
    <recommendedName>
        <fullName evidence="4">DUF1440 domain-containing protein</fullName>
    </recommendedName>
</protein>
<dbReference type="KEGG" id="bne:DA69_09105"/>
<feature type="transmembrane region" description="Helical" evidence="1">
    <location>
        <begin position="150"/>
        <end position="171"/>
    </location>
</feature>
<feature type="transmembrane region" description="Helical" evidence="1">
    <location>
        <begin position="82"/>
        <end position="100"/>
    </location>
</feature>
<feature type="transmembrane region" description="Helical" evidence="1">
    <location>
        <begin position="24"/>
        <end position="45"/>
    </location>
</feature>
<evidence type="ECO:0000313" key="2">
    <source>
        <dbReference type="EMBL" id="ANF54888.1"/>
    </source>
</evidence>
<dbReference type="AlphaFoldDB" id="A0A172Y6R1"/>
<sequence length="181" mass="19050">MASEWEVIMKEPGMTMVRNECNSMTLRVVAAALIGGTLDLIYALGVNAAYGVPPLRVLQYIASGLLGATAFQGGGLTGLVGLASHYALMAIFAAVLALAVRRTDLRRLHPLLLGFGAGTALFIVMNLIIVPLSQTPAIPPLPLGRLGLEILVHSLLVGPIVAWMIAGWAVGSRRRVESVGE</sequence>
<evidence type="ECO:0000313" key="3">
    <source>
        <dbReference type="Proteomes" id="UP000077603"/>
    </source>
</evidence>
<keyword evidence="3" id="KW-1185">Reference proteome</keyword>
<feature type="transmembrane region" description="Helical" evidence="1">
    <location>
        <begin position="112"/>
        <end position="130"/>
    </location>
</feature>
<proteinExistence type="predicted"/>
<evidence type="ECO:0000256" key="1">
    <source>
        <dbReference type="SAM" id="Phobius"/>
    </source>
</evidence>
<gene>
    <name evidence="2" type="ORF">DA69_09105</name>
</gene>